<feature type="domain" description="Protein kinase" evidence="3">
    <location>
        <begin position="83"/>
        <end position="475"/>
    </location>
</feature>
<dbReference type="KEGG" id="tan:TA17810"/>
<evidence type="ECO:0000313" key="4">
    <source>
        <dbReference type="EMBL" id="CAI75918.1"/>
    </source>
</evidence>
<dbReference type="GO" id="GO:0004672">
    <property type="term" value="F:protein kinase activity"/>
    <property type="evidence" value="ECO:0007669"/>
    <property type="project" value="InterPro"/>
</dbReference>
<dbReference type="Pfam" id="PF00069">
    <property type="entry name" value="Pkinase"/>
    <property type="match status" value="1"/>
</dbReference>
<feature type="region of interest" description="Disordered" evidence="2">
    <location>
        <begin position="131"/>
        <end position="151"/>
    </location>
</feature>
<dbReference type="AlphaFoldDB" id="Q4UB83"/>
<dbReference type="PANTHER" id="PTHR44305:SF24">
    <property type="entry name" value="TYROSINE-PROTEIN KINASE C03B1.5-RELATED"/>
    <property type="match status" value="1"/>
</dbReference>
<dbReference type="EMBL" id="CR940352">
    <property type="protein sequence ID" value="CAI75918.1"/>
    <property type="molecule type" value="Genomic_DNA"/>
</dbReference>
<proteinExistence type="predicted"/>
<evidence type="ECO:0000313" key="5">
    <source>
        <dbReference type="Proteomes" id="UP000001950"/>
    </source>
</evidence>
<dbReference type="PANTHER" id="PTHR44305">
    <property type="entry name" value="SI:DKEY-192D15.2-RELATED"/>
    <property type="match status" value="1"/>
</dbReference>
<dbReference type="SMART" id="SM00220">
    <property type="entry name" value="S_TKc"/>
    <property type="match status" value="1"/>
</dbReference>
<dbReference type="InParanoid" id="Q4UB83"/>
<evidence type="ECO:0000256" key="2">
    <source>
        <dbReference type="SAM" id="MobiDB-lite"/>
    </source>
</evidence>
<keyword evidence="1" id="KW-0175">Coiled coil</keyword>
<dbReference type="eggNOG" id="ENOG502SEW2">
    <property type="taxonomic scope" value="Eukaryota"/>
</dbReference>
<gene>
    <name evidence="4" type="ORF">TA17810</name>
</gene>
<dbReference type="VEuPathDB" id="PiroplasmaDB:TA17810"/>
<dbReference type="OMA" id="YNNDHES"/>
<keyword evidence="4" id="KW-0808">Transferase</keyword>
<evidence type="ECO:0000256" key="1">
    <source>
        <dbReference type="SAM" id="Coils"/>
    </source>
</evidence>
<accession>Q4UB83</accession>
<dbReference type="GeneID" id="3865186"/>
<protein>
    <submittedName>
        <fullName evidence="4">Protein kinase, putative</fullName>
    </submittedName>
</protein>
<reference evidence="4 5" key="1">
    <citation type="journal article" date="2005" name="Science">
        <title>Genome of the host-cell transforming parasite Theileria annulata compared with T. parva.</title>
        <authorList>
            <person name="Pain A."/>
            <person name="Renauld H."/>
            <person name="Berriman M."/>
            <person name="Murphy L."/>
            <person name="Yeats C.A."/>
            <person name="Weir W."/>
            <person name="Kerhornou A."/>
            <person name="Aslett M."/>
            <person name="Bishop R."/>
            <person name="Bouchier C."/>
            <person name="Cochet M."/>
            <person name="Coulson R.M.R."/>
            <person name="Cronin A."/>
            <person name="de Villiers E.P."/>
            <person name="Fraser A."/>
            <person name="Fosker N."/>
            <person name="Gardner M."/>
            <person name="Goble A."/>
            <person name="Griffiths-Jones S."/>
            <person name="Harris D.E."/>
            <person name="Katzer F."/>
            <person name="Larke N."/>
            <person name="Lord A."/>
            <person name="Maser P."/>
            <person name="McKellar S."/>
            <person name="Mooney P."/>
            <person name="Morton F."/>
            <person name="Nene V."/>
            <person name="O'Neil S."/>
            <person name="Price C."/>
            <person name="Quail M.A."/>
            <person name="Rabbinowitsch E."/>
            <person name="Rawlings N.D."/>
            <person name="Rutter S."/>
            <person name="Saunders D."/>
            <person name="Seeger K."/>
            <person name="Shah T."/>
            <person name="Squares R."/>
            <person name="Squares S."/>
            <person name="Tivey A."/>
            <person name="Walker A.R."/>
            <person name="Woodward J."/>
            <person name="Dobbelaere D.A.E."/>
            <person name="Langsley G."/>
            <person name="Rajandream M.A."/>
            <person name="McKeever D."/>
            <person name="Shiels B."/>
            <person name="Tait A."/>
            <person name="Barrell B.G."/>
            <person name="Hall N."/>
        </authorList>
    </citation>
    <scope>NUCLEOTIDE SEQUENCE [LARGE SCALE GENOMIC DNA]</scope>
    <source>
        <strain evidence="5">Ankara</strain>
    </source>
</reference>
<dbReference type="SUPFAM" id="SSF56112">
    <property type="entry name" value="Protein kinase-like (PK-like)"/>
    <property type="match status" value="1"/>
</dbReference>
<keyword evidence="4" id="KW-0418">Kinase</keyword>
<sequence length="475" mass="55755">MSDLSSLLEKEEISWPNEFKPVELVPGSNQIGDCWKVACFTHKLVKSLEEELKKRRRQLDTFEYRYEELNQQLGPELTDDEAYESYDYDLEGEIGRIDMFITKLRDRIQEVFLIRYFIFQIESQLTKLRNKYDSGSDRDSDTTDASDDKGDNKDKQEFFNCYAKLILNPFVIRDNSCINEKHQSTTVEYQLNSILKEVEKIRDSLESFSHKTSNKGAVMKILSIEKVLRKREPFTDTWVVLYATKEMTNGSVGSYLKALPNRDNVYQLQDSLLYLNLKEQISLMKHMQKHGIAHNNIKPNNVLISKNGLNLLLTDFCPETLFIERCYKISQGKLTHSNFTSPELLLLLTNEVPYHNVNESNKLMEEINSRFGNYDFPEKIKPFMHRSDVFSLGLIYYHLLTLKIPSEQQLVYDDIISDLKEMLEKRNPGMIELYEIRNSDLINLVMRMLLFDPFRRGTWEELLVSSDKKKKSKSR</sequence>
<keyword evidence="5" id="KW-1185">Reference proteome</keyword>
<dbReference type="RefSeq" id="XP_955394.1">
    <property type="nucleotide sequence ID" value="XM_950301.1"/>
</dbReference>
<dbReference type="InterPro" id="IPR053083">
    <property type="entry name" value="TF_kinase-domain_protein"/>
</dbReference>
<dbReference type="Gene3D" id="1.10.510.10">
    <property type="entry name" value="Transferase(Phosphotransferase) domain 1"/>
    <property type="match status" value="1"/>
</dbReference>
<feature type="coiled-coil region" evidence="1">
    <location>
        <begin position="45"/>
        <end position="72"/>
    </location>
</feature>
<dbReference type="InterPro" id="IPR011009">
    <property type="entry name" value="Kinase-like_dom_sf"/>
</dbReference>
<dbReference type="OrthoDB" id="4062651at2759"/>
<evidence type="ECO:0000259" key="3">
    <source>
        <dbReference type="PROSITE" id="PS50011"/>
    </source>
</evidence>
<dbReference type="Proteomes" id="UP000001950">
    <property type="component" value="Chromosome 3"/>
</dbReference>
<dbReference type="PROSITE" id="PS50011">
    <property type="entry name" value="PROTEIN_KINASE_DOM"/>
    <property type="match status" value="1"/>
</dbReference>
<dbReference type="STRING" id="5874.Q4UB83"/>
<name>Q4UB83_THEAN</name>
<organism evidence="4 5">
    <name type="scientific">Theileria annulata</name>
    <dbReference type="NCBI Taxonomy" id="5874"/>
    <lineage>
        <taxon>Eukaryota</taxon>
        <taxon>Sar</taxon>
        <taxon>Alveolata</taxon>
        <taxon>Apicomplexa</taxon>
        <taxon>Aconoidasida</taxon>
        <taxon>Piroplasmida</taxon>
        <taxon>Theileriidae</taxon>
        <taxon>Theileria</taxon>
    </lineage>
</organism>
<dbReference type="InterPro" id="IPR000719">
    <property type="entry name" value="Prot_kinase_dom"/>
</dbReference>
<dbReference type="GO" id="GO:0005524">
    <property type="term" value="F:ATP binding"/>
    <property type="evidence" value="ECO:0007669"/>
    <property type="project" value="InterPro"/>
</dbReference>